<name>A0A7R9BQL9_9CRUS</name>
<evidence type="ECO:0000313" key="4">
    <source>
        <dbReference type="EMBL" id="CAD7278630.1"/>
    </source>
</evidence>
<keyword evidence="5" id="KW-1185">Reference proteome</keyword>
<reference evidence="4" key="1">
    <citation type="submission" date="2020-11" db="EMBL/GenBank/DDBJ databases">
        <authorList>
            <person name="Tran Van P."/>
        </authorList>
    </citation>
    <scope>NUCLEOTIDE SEQUENCE</scope>
</reference>
<gene>
    <name evidence="4" type="ORF">NMOB1V02_LOCUS6328</name>
</gene>
<keyword evidence="2" id="KW-0812">Transmembrane</keyword>
<dbReference type="EMBL" id="CAJPEX010001299">
    <property type="protein sequence ID" value="CAG0918782.1"/>
    <property type="molecule type" value="Genomic_DNA"/>
</dbReference>
<protein>
    <recommendedName>
        <fullName evidence="3">Peptidase S1 domain-containing protein</fullName>
    </recommendedName>
</protein>
<feature type="transmembrane region" description="Helical" evidence="2">
    <location>
        <begin position="113"/>
        <end position="131"/>
    </location>
</feature>
<dbReference type="InterPro" id="IPR001254">
    <property type="entry name" value="Trypsin_dom"/>
</dbReference>
<dbReference type="PROSITE" id="PS50240">
    <property type="entry name" value="TRYPSIN_DOM"/>
    <property type="match status" value="1"/>
</dbReference>
<evidence type="ECO:0000256" key="1">
    <source>
        <dbReference type="ARBA" id="ARBA00023157"/>
    </source>
</evidence>
<dbReference type="SMART" id="SM00020">
    <property type="entry name" value="Tryp_SPc"/>
    <property type="match status" value="1"/>
</dbReference>
<dbReference type="Pfam" id="PF00089">
    <property type="entry name" value="Trypsin"/>
    <property type="match status" value="1"/>
</dbReference>
<dbReference type="AlphaFoldDB" id="A0A7R9BQL9"/>
<dbReference type="EMBL" id="OA883336">
    <property type="protein sequence ID" value="CAD7278630.1"/>
    <property type="molecule type" value="Genomic_DNA"/>
</dbReference>
<keyword evidence="2" id="KW-0472">Membrane</keyword>
<dbReference type="InterPro" id="IPR009003">
    <property type="entry name" value="Peptidase_S1_PA"/>
</dbReference>
<dbReference type="GO" id="GO:0006508">
    <property type="term" value="P:proteolysis"/>
    <property type="evidence" value="ECO:0007669"/>
    <property type="project" value="InterPro"/>
</dbReference>
<keyword evidence="1" id="KW-1015">Disulfide bond</keyword>
<dbReference type="GO" id="GO:0004252">
    <property type="term" value="F:serine-type endopeptidase activity"/>
    <property type="evidence" value="ECO:0007669"/>
    <property type="project" value="InterPro"/>
</dbReference>
<evidence type="ECO:0000256" key="2">
    <source>
        <dbReference type="SAM" id="Phobius"/>
    </source>
</evidence>
<evidence type="ECO:0000259" key="3">
    <source>
        <dbReference type="PROSITE" id="PS50240"/>
    </source>
</evidence>
<proteinExistence type="predicted"/>
<dbReference type="OrthoDB" id="238681at2759"/>
<sequence>MAAADTMNSPGSVGEKSSCSLNLMVSCNADEAKGVGMDKGILKRDSGFFSKNMQRMKELTKQIPLPLVKPQIDVEDGTPPEFKQAALLQMLTEKDSRYKECFKILMKIWNSQIFSFLKQMFLVILLLASFAQSVTQIRKYLSKPYSTDIKLAEISASDSPWITICLDPILNLKAYERADMIAYDGVTTDPFASPYPSSALNVFSIQRYMRMFNCSLSQAIVDLTTSVMYHRVMCFTPSYASDLEDTGLCDVVFNRPFRNREEFAKLLEESTEPIVHSFAFGDWETELFNFNFQEVLMCSTFKPKNLTLSIRDTRTLRLKIMPDDVKTTHNVSSRFLKAGILPREKWPEMVFHMTQKFNQPDIHHYDSSYIGMSTAFGYLSVEPSPRNPVKLSEMVQLRLSLRKYQRVDSRDDDKDGCTMDEDVLRTRHQKYSLISKLRQQSLQPAIHQPSCLSEEDLSAASQLLMTFREHTLDSPFDPEEFRVSAAAVLYYSGLYDSATFNYDFALVQLALPVPITGLSNIRPVCLASQSFDFNGYTGIPIGWGVYENGVGRQASVLRETTVSICNRAACLNSGGVPSSTSICGFTRGRGICFGDSGGPMTVKSAGKHYFAGFPVATHPGTAPNTCDTNKPQYYTQATFFTNVITQYAWVFGNYCSY</sequence>
<dbReference type="Gene3D" id="2.40.10.10">
    <property type="entry name" value="Trypsin-like serine proteases"/>
    <property type="match status" value="1"/>
</dbReference>
<evidence type="ECO:0000313" key="5">
    <source>
        <dbReference type="Proteomes" id="UP000678499"/>
    </source>
</evidence>
<dbReference type="PANTHER" id="PTHR24253">
    <property type="entry name" value="TRANSMEMBRANE PROTEASE SERINE"/>
    <property type="match status" value="1"/>
</dbReference>
<dbReference type="PANTHER" id="PTHR24253:SF153">
    <property type="entry name" value="SERINE PROTEASE HEPSIN"/>
    <property type="match status" value="1"/>
</dbReference>
<keyword evidence="2" id="KW-1133">Transmembrane helix</keyword>
<dbReference type="PROSITE" id="PS00135">
    <property type="entry name" value="TRYPSIN_SER"/>
    <property type="match status" value="1"/>
</dbReference>
<dbReference type="SUPFAM" id="SSF50494">
    <property type="entry name" value="Trypsin-like serine proteases"/>
    <property type="match status" value="1"/>
</dbReference>
<accession>A0A7R9BQL9</accession>
<organism evidence="4">
    <name type="scientific">Notodromas monacha</name>
    <dbReference type="NCBI Taxonomy" id="399045"/>
    <lineage>
        <taxon>Eukaryota</taxon>
        <taxon>Metazoa</taxon>
        <taxon>Ecdysozoa</taxon>
        <taxon>Arthropoda</taxon>
        <taxon>Crustacea</taxon>
        <taxon>Oligostraca</taxon>
        <taxon>Ostracoda</taxon>
        <taxon>Podocopa</taxon>
        <taxon>Podocopida</taxon>
        <taxon>Cypridocopina</taxon>
        <taxon>Cypridoidea</taxon>
        <taxon>Cyprididae</taxon>
        <taxon>Notodromas</taxon>
    </lineage>
</organism>
<dbReference type="Proteomes" id="UP000678499">
    <property type="component" value="Unassembled WGS sequence"/>
</dbReference>
<feature type="domain" description="Peptidase S1" evidence="3">
    <location>
        <begin position="451"/>
        <end position="650"/>
    </location>
</feature>
<dbReference type="InterPro" id="IPR033116">
    <property type="entry name" value="TRYPSIN_SER"/>
</dbReference>
<dbReference type="InterPro" id="IPR043504">
    <property type="entry name" value="Peptidase_S1_PA_chymotrypsin"/>
</dbReference>